<dbReference type="PANTHER" id="PTHR14155:SF627">
    <property type="entry name" value="OS06G0192800 PROTEIN"/>
    <property type="match status" value="1"/>
</dbReference>
<keyword evidence="6" id="KW-0812">Transmembrane</keyword>
<feature type="compositionally biased region" description="Polar residues" evidence="5">
    <location>
        <begin position="504"/>
        <end position="527"/>
    </location>
</feature>
<feature type="domain" description="RING-type" evidence="7">
    <location>
        <begin position="597"/>
        <end position="622"/>
    </location>
</feature>
<keyword evidence="9" id="KW-1185">Reference proteome</keyword>
<keyword evidence="6" id="KW-1133">Transmembrane helix</keyword>
<feature type="region of interest" description="Disordered" evidence="5">
    <location>
        <begin position="495"/>
        <end position="580"/>
    </location>
</feature>
<protein>
    <recommendedName>
        <fullName evidence="7">RING-type domain-containing protein</fullName>
    </recommendedName>
</protein>
<feature type="region of interest" description="Disordered" evidence="5">
    <location>
        <begin position="725"/>
        <end position="756"/>
    </location>
</feature>
<feature type="compositionally biased region" description="Low complexity" evidence="5">
    <location>
        <begin position="965"/>
        <end position="982"/>
    </location>
</feature>
<feature type="region of interest" description="Disordered" evidence="5">
    <location>
        <begin position="74"/>
        <end position="100"/>
    </location>
</feature>
<keyword evidence="1" id="KW-0479">Metal-binding</keyword>
<evidence type="ECO:0000313" key="9">
    <source>
        <dbReference type="Proteomes" id="UP000005018"/>
    </source>
</evidence>
<feature type="region of interest" description="Disordered" evidence="5">
    <location>
        <begin position="250"/>
        <end position="326"/>
    </location>
</feature>
<dbReference type="OrthoDB" id="8062037at2759"/>
<dbReference type="Pfam" id="PF13639">
    <property type="entry name" value="zf-RING_2"/>
    <property type="match status" value="1"/>
</dbReference>
<evidence type="ECO:0000256" key="3">
    <source>
        <dbReference type="ARBA" id="ARBA00022833"/>
    </source>
</evidence>
<proteinExistence type="predicted"/>
<dbReference type="PROSITE" id="PS50089">
    <property type="entry name" value="ZF_RING_2"/>
    <property type="match status" value="1"/>
</dbReference>
<evidence type="ECO:0000256" key="6">
    <source>
        <dbReference type="SAM" id="Phobius"/>
    </source>
</evidence>
<dbReference type="SMART" id="SM01197">
    <property type="entry name" value="FANCL_C"/>
    <property type="match status" value="1"/>
</dbReference>
<dbReference type="GO" id="GO:0008270">
    <property type="term" value="F:zinc ion binding"/>
    <property type="evidence" value="ECO:0007669"/>
    <property type="project" value="UniProtKB-KW"/>
</dbReference>
<dbReference type="Proteomes" id="UP000005018">
    <property type="component" value="Chromosome 2"/>
</dbReference>
<feature type="compositionally biased region" description="Low complexity" evidence="5">
    <location>
        <begin position="77"/>
        <end position="100"/>
    </location>
</feature>
<feature type="region of interest" description="Disordered" evidence="5">
    <location>
        <begin position="433"/>
        <end position="468"/>
    </location>
</feature>
<organism evidence="8 9">
    <name type="scientific">Candida orthopsilosis (strain 90-125)</name>
    <name type="common">Yeast</name>
    <dbReference type="NCBI Taxonomy" id="1136231"/>
    <lineage>
        <taxon>Eukaryota</taxon>
        <taxon>Fungi</taxon>
        <taxon>Dikarya</taxon>
        <taxon>Ascomycota</taxon>
        <taxon>Saccharomycotina</taxon>
        <taxon>Pichiomycetes</taxon>
        <taxon>Debaryomycetaceae</taxon>
        <taxon>Candida/Lodderomyces clade</taxon>
        <taxon>Candida</taxon>
    </lineage>
</organism>
<feature type="compositionally biased region" description="Gly residues" evidence="5">
    <location>
        <begin position="639"/>
        <end position="655"/>
    </location>
</feature>
<accession>H8X133</accession>
<feature type="region of interest" description="Disordered" evidence="5">
    <location>
        <begin position="889"/>
        <end position="930"/>
    </location>
</feature>
<feature type="compositionally biased region" description="Polar residues" evidence="5">
    <location>
        <begin position="250"/>
        <end position="269"/>
    </location>
</feature>
<dbReference type="PANTHER" id="PTHR14155">
    <property type="entry name" value="RING FINGER DOMAIN-CONTAINING"/>
    <property type="match status" value="1"/>
</dbReference>
<dbReference type="InterPro" id="IPR053238">
    <property type="entry name" value="RING-H2_zinc_finger"/>
</dbReference>
<dbReference type="HOGENOM" id="CLU_295254_0_0_1"/>
<keyword evidence="6" id="KW-0472">Membrane</keyword>
<dbReference type="GeneID" id="14538714"/>
<dbReference type="RefSeq" id="XP_003867510.1">
    <property type="nucleotide sequence ID" value="XM_003867462.1"/>
</dbReference>
<feature type="transmembrane region" description="Helical" evidence="6">
    <location>
        <begin position="12"/>
        <end position="32"/>
    </location>
</feature>
<evidence type="ECO:0000256" key="2">
    <source>
        <dbReference type="ARBA" id="ARBA00022771"/>
    </source>
</evidence>
<dbReference type="Gene3D" id="3.30.40.10">
    <property type="entry name" value="Zinc/RING finger domain, C3HC4 (zinc finger)"/>
    <property type="match status" value="1"/>
</dbReference>
<evidence type="ECO:0000256" key="4">
    <source>
        <dbReference type="PROSITE-ProRule" id="PRU00175"/>
    </source>
</evidence>
<feature type="compositionally biased region" description="Basic and acidic residues" evidence="5">
    <location>
        <begin position="809"/>
        <end position="822"/>
    </location>
</feature>
<evidence type="ECO:0000256" key="1">
    <source>
        <dbReference type="ARBA" id="ARBA00022723"/>
    </source>
</evidence>
<name>H8X133_CANO9</name>
<evidence type="ECO:0000259" key="7">
    <source>
        <dbReference type="PROSITE" id="PS50089"/>
    </source>
</evidence>
<feature type="compositionally biased region" description="Basic and acidic residues" evidence="5">
    <location>
        <begin position="167"/>
        <end position="176"/>
    </location>
</feature>
<feature type="region of interest" description="Disordered" evidence="5">
    <location>
        <begin position="771"/>
        <end position="790"/>
    </location>
</feature>
<keyword evidence="2 4" id="KW-0863">Zinc-finger</keyword>
<feature type="compositionally biased region" description="Low complexity" evidence="5">
    <location>
        <begin position="270"/>
        <end position="295"/>
    </location>
</feature>
<feature type="compositionally biased region" description="Acidic residues" evidence="5">
    <location>
        <begin position="987"/>
        <end position="1007"/>
    </location>
</feature>
<feature type="region of interest" description="Disordered" evidence="5">
    <location>
        <begin position="154"/>
        <end position="214"/>
    </location>
</feature>
<feature type="compositionally biased region" description="Basic and acidic residues" evidence="5">
    <location>
        <begin position="847"/>
        <end position="866"/>
    </location>
</feature>
<dbReference type="InterPro" id="IPR013083">
    <property type="entry name" value="Znf_RING/FYVE/PHD"/>
</dbReference>
<dbReference type="AlphaFoldDB" id="H8X133"/>
<feature type="compositionally biased region" description="Low complexity" evidence="5">
    <location>
        <begin position="528"/>
        <end position="567"/>
    </location>
</feature>
<feature type="compositionally biased region" description="Basic and acidic residues" evidence="5">
    <location>
        <begin position="894"/>
        <end position="918"/>
    </location>
</feature>
<reference evidence="8 9" key="1">
    <citation type="journal article" date="2012" name="PLoS ONE">
        <title>Sequence and analysis of the genome of the pathogenic yeast Candida orthopsilosis.</title>
        <authorList>
            <person name="Riccombeni A."/>
            <person name="Vidanes G."/>
            <person name="Proux-Wera E."/>
            <person name="Wolfe K.H."/>
            <person name="Butler G."/>
        </authorList>
    </citation>
    <scope>NUCLEOTIDE SEQUENCE [LARGE SCALE GENOMIC DNA]</scope>
    <source>
        <strain evidence="8 9">Co 90-125</strain>
    </source>
</reference>
<feature type="compositionally biased region" description="Polar residues" evidence="5">
    <location>
        <begin position="196"/>
        <end position="205"/>
    </location>
</feature>
<feature type="compositionally biased region" description="Acidic residues" evidence="5">
    <location>
        <begin position="433"/>
        <end position="455"/>
    </location>
</feature>
<feature type="compositionally biased region" description="Basic and acidic residues" evidence="5">
    <location>
        <begin position="184"/>
        <end position="193"/>
    </location>
</feature>
<evidence type="ECO:0000256" key="5">
    <source>
        <dbReference type="SAM" id="MobiDB-lite"/>
    </source>
</evidence>
<dbReference type="KEGG" id="cot:CORT_0B03650"/>
<dbReference type="EMBL" id="HE681720">
    <property type="protein sequence ID" value="CCG22073.1"/>
    <property type="molecule type" value="Genomic_DNA"/>
</dbReference>
<dbReference type="SUPFAM" id="SSF57850">
    <property type="entry name" value="RING/U-box"/>
    <property type="match status" value="1"/>
</dbReference>
<feature type="region of interest" description="Disordered" evidence="5">
    <location>
        <begin position="632"/>
        <end position="662"/>
    </location>
</feature>
<feature type="region of interest" description="Disordered" evidence="5">
    <location>
        <begin position="341"/>
        <end position="367"/>
    </location>
</feature>
<evidence type="ECO:0000313" key="8">
    <source>
        <dbReference type="EMBL" id="CCG22073.1"/>
    </source>
</evidence>
<dbReference type="InterPro" id="IPR001841">
    <property type="entry name" value="Znf_RING"/>
</dbReference>
<gene>
    <name evidence="8" type="ORF">CORT_0B03650</name>
</gene>
<feature type="region of interest" description="Disordered" evidence="5">
    <location>
        <begin position="947"/>
        <end position="1025"/>
    </location>
</feature>
<dbReference type="eggNOG" id="KOG0802">
    <property type="taxonomic scope" value="Eukaryota"/>
</dbReference>
<sequence>MIHMLFYYVRGFIIYFSFALLIHTILYCLPFIPVIINNHYQIDFTSVIPILSTLKYIYVYIYIYMSTTSDTSDIHNNHTPSPTSISNTTNQSQSSSYLHSQSLSREQQPNFFKRFSKSLNLFKQQPSTFATETVDQHNTSESPSSGLKRLISRLLGKTNHSNTVTVKKMDSGDRAEQNAPDGSEQDRPNRDGGESPNVNQNSLNESPMDYESDFESRVAEFFPDSSYRDIQHNTNHLEETTQSTTQANFETTQPQQPGDQAATNIGDNQSTDGNNTDNINSSSTNTNDNESNQTNPDTNTNNATSDAQTNTDDPLLGADNNNDDTDTHNRAIVITVNYLFSDQNRPDNPNRSGSLVLSLPNNTNNRDPNSIQEFIRIATQMAYTLVMNGLQNQPRGITRSKFESFEKMNVRHFDEDDSKVCSICFEDFDDLVEEGEEEEEDDDDDGQASVDDELENQSGGNKEEDKEGYVVRKRRRLVNKTSRLFRRFSRSHTEAIEDGERRTPNVSETSSVSDYATPFASNNSSVRPNIGTPTSSNNTSPTTNRTQPSHQPQSTTQAAQTAHTAQTVQSGQTNQGASRPVYLIDVKDPFGHSPIKMPCNHIFGQDCLSEWLKSHSTCPLCRYSVAEPVASEGANTSRGGSGGSPVTGSGLGSGPVPGLFQGVGLPQAQHQQINGQNYTFYTIPHESLPDLDNNRNNVGGGNVDDVTQANFANRLASLLRPALMGQTNSQGGVAGASVGRDDATNDAASDAGNPSIEPLLRVMQQAREARERMVRGETGENNLRSTRRDTTQPPTYIQALRNQGERPFARLRDTSPGFDERMTPIGGSGLQGDEERTTRSRSINTGFRDRMRNRNGHHDEDQERSRSFLPGYSEIMNYIRNGFSGLRNTSSRLNGDHNSDNDDREPGDFETRRRREMTLHPGGLVSMRTANGIETFTDEEVERMLNRQDGSVGEPTSRPQRRDASANVSANANANASASASANGGGGDEDNQDVDEPLGLIDDDEIEEGRRGSLDSLSYHRRNYR</sequence>
<feature type="region of interest" description="Disordered" evidence="5">
    <location>
        <begin position="809"/>
        <end position="868"/>
    </location>
</feature>
<keyword evidence="3" id="KW-0862">Zinc</keyword>
<feature type="compositionally biased region" description="Polar residues" evidence="5">
    <location>
        <begin position="296"/>
        <end position="312"/>
    </location>
</feature>
<feature type="compositionally biased region" description="Polar residues" evidence="5">
    <location>
        <begin position="568"/>
        <end position="577"/>
    </location>
</feature>